<dbReference type="InterPro" id="IPR006164">
    <property type="entry name" value="DNA_bd_Ku70/Ku80"/>
</dbReference>
<keyword evidence="7" id="KW-0238">DNA-binding</keyword>
<evidence type="ECO:0000256" key="9">
    <source>
        <dbReference type="ARBA" id="ARBA00023204"/>
    </source>
</evidence>
<proteinExistence type="predicted"/>
<keyword evidence="5 12" id="KW-0347">Helicase</keyword>
<dbReference type="PANTHER" id="PTHR12604">
    <property type="entry name" value="KU AUTOANTIGEN DNA HELICASE"/>
    <property type="match status" value="1"/>
</dbReference>
<evidence type="ECO:0000256" key="2">
    <source>
        <dbReference type="ARBA" id="ARBA00022741"/>
    </source>
</evidence>
<reference evidence="12 13" key="1">
    <citation type="journal article" date="2024" name="BMC Biol.">
        <title>Comparative genomics of Ascetosporea gives new insight into the evolutionary basis for animal parasitism in Rhizaria.</title>
        <authorList>
            <person name="Hiltunen Thoren M."/>
            <person name="Onut-Brannstrom I."/>
            <person name="Alfjorden A."/>
            <person name="Peckova H."/>
            <person name="Swords F."/>
            <person name="Hooper C."/>
            <person name="Holzer A.S."/>
            <person name="Bass D."/>
            <person name="Burki F."/>
        </authorList>
    </citation>
    <scope>NUCLEOTIDE SEQUENCE [LARGE SCALE GENOMIC DNA]</scope>
    <source>
        <strain evidence="12">20-A016</strain>
    </source>
</reference>
<keyword evidence="6" id="KW-0067">ATP-binding</keyword>
<evidence type="ECO:0000313" key="13">
    <source>
        <dbReference type="Proteomes" id="UP001439008"/>
    </source>
</evidence>
<evidence type="ECO:0000256" key="1">
    <source>
        <dbReference type="ARBA" id="ARBA00004123"/>
    </source>
</evidence>
<evidence type="ECO:0000256" key="7">
    <source>
        <dbReference type="ARBA" id="ARBA00023125"/>
    </source>
</evidence>
<evidence type="ECO:0000256" key="4">
    <source>
        <dbReference type="ARBA" id="ARBA00022801"/>
    </source>
</evidence>
<evidence type="ECO:0000256" key="5">
    <source>
        <dbReference type="ARBA" id="ARBA00022806"/>
    </source>
</evidence>
<accession>A0ABV2AI17</accession>
<dbReference type="InterPro" id="IPR036465">
    <property type="entry name" value="vWFA_dom_sf"/>
</dbReference>
<evidence type="ECO:0000256" key="8">
    <source>
        <dbReference type="ARBA" id="ARBA00023172"/>
    </source>
</evidence>
<dbReference type="SUPFAM" id="SSF53300">
    <property type="entry name" value="vWA-like"/>
    <property type="match status" value="1"/>
</dbReference>
<dbReference type="InterPro" id="IPR016194">
    <property type="entry name" value="SPOC-like_C_dom_sf"/>
</dbReference>
<keyword evidence="2" id="KW-0547">Nucleotide-binding</keyword>
<keyword evidence="13" id="KW-1185">Reference proteome</keyword>
<dbReference type="GO" id="GO:0004386">
    <property type="term" value="F:helicase activity"/>
    <property type="evidence" value="ECO:0007669"/>
    <property type="project" value="UniProtKB-KW"/>
</dbReference>
<evidence type="ECO:0000259" key="11">
    <source>
        <dbReference type="SMART" id="SM00559"/>
    </source>
</evidence>
<protein>
    <submittedName>
        <fullName evidence="12">ATP-dependent DNA helicase II subunit 2</fullName>
    </submittedName>
</protein>
<evidence type="ECO:0000256" key="10">
    <source>
        <dbReference type="ARBA" id="ARBA00023242"/>
    </source>
</evidence>
<keyword evidence="10" id="KW-0539">Nucleus</keyword>
<evidence type="ECO:0000256" key="3">
    <source>
        <dbReference type="ARBA" id="ARBA00022763"/>
    </source>
</evidence>
<keyword evidence="3" id="KW-0227">DNA damage</keyword>
<name>A0ABV2AI17_9EUKA</name>
<gene>
    <name evidence="12" type="primary">KU80</name>
    <name evidence="12" type="ORF">MHBO_001174</name>
</gene>
<dbReference type="EMBL" id="JBDODL010000256">
    <property type="protein sequence ID" value="MES1919322.1"/>
    <property type="molecule type" value="Genomic_DNA"/>
</dbReference>
<dbReference type="SUPFAM" id="SSF100939">
    <property type="entry name" value="SPOC domain-like"/>
    <property type="match status" value="1"/>
</dbReference>
<dbReference type="SMART" id="SM00559">
    <property type="entry name" value="Ku78"/>
    <property type="match status" value="1"/>
</dbReference>
<dbReference type="Proteomes" id="UP001439008">
    <property type="component" value="Unassembled WGS sequence"/>
</dbReference>
<comment type="caution">
    <text evidence="12">The sequence shown here is derived from an EMBL/GenBank/DDBJ whole genome shotgun (WGS) entry which is preliminary data.</text>
</comment>
<keyword evidence="4" id="KW-0378">Hydrolase</keyword>
<dbReference type="Gene3D" id="2.40.290.10">
    <property type="match status" value="1"/>
</dbReference>
<evidence type="ECO:0000256" key="6">
    <source>
        <dbReference type="ARBA" id="ARBA00022840"/>
    </source>
</evidence>
<feature type="domain" description="Ku" evidence="11">
    <location>
        <begin position="252"/>
        <end position="388"/>
    </location>
</feature>
<organism evidence="12 13">
    <name type="scientific">Bonamia ostreae</name>
    <dbReference type="NCBI Taxonomy" id="126728"/>
    <lineage>
        <taxon>Eukaryota</taxon>
        <taxon>Sar</taxon>
        <taxon>Rhizaria</taxon>
        <taxon>Endomyxa</taxon>
        <taxon>Ascetosporea</taxon>
        <taxon>Haplosporida</taxon>
        <taxon>Bonamia</taxon>
    </lineage>
</organism>
<keyword evidence="8" id="KW-0233">DNA recombination</keyword>
<comment type="subcellular location">
    <subcellularLocation>
        <location evidence="1">Nucleus</location>
    </subcellularLocation>
</comment>
<dbReference type="Pfam" id="PF02735">
    <property type="entry name" value="Ku"/>
    <property type="match status" value="1"/>
</dbReference>
<evidence type="ECO:0000313" key="12">
    <source>
        <dbReference type="EMBL" id="MES1919322.1"/>
    </source>
</evidence>
<sequence>MTNKIADVLVIDELSNNDDFGLLDKARNYIANYAMNKLLFYKKTDMFGIYGVSSSGELTDISPLKQQFDLEDLKKIKEIKLKTDLSKSQKTDILKNLIEEIQNVIKKRKYTIKIHFITNCKINENFGNSDINDTLSENKIFVEFILLSQKFNDFYNSIANKFISVSTFRDAIFKAKNERKRSIKHVPKYKGFLNIGNALKISVCCYSKTKVERAPPAKRRRADTKSAIKTISRYYGLFDEDNVIKNDSPDSPYFVKDKIKAFSFGKDIVPFTVFDEEGLESKTEKSFCLLGFVKRDRIDLLPLRMSTSDYVCAQPENERSVLLLAAFVSACRKTNSVAIVRLIKQNKAMPLYGYLSPGINGNERYFVWNELPFREDIKLVTKRDQKFESVTKEQLLKMEEFVDSCEIKSEVKIGFNPILQRLHEKIVGAAAKEMGDDFCKILSNDKIIANNFIFSEPKINCEELKECFSLEKREKSKYWFEQ</sequence>
<keyword evidence="9" id="KW-0234">DNA repair</keyword>
<dbReference type="PANTHER" id="PTHR12604:SF4">
    <property type="entry name" value="X-RAY REPAIR CROSS-COMPLEMENTING PROTEIN 5"/>
    <property type="match status" value="1"/>
</dbReference>